<dbReference type="GO" id="GO:0031965">
    <property type="term" value="C:nuclear membrane"/>
    <property type="evidence" value="ECO:0007669"/>
    <property type="project" value="UniProtKB-SubCell"/>
</dbReference>
<evidence type="ECO:0000313" key="13">
    <source>
        <dbReference type="Proteomes" id="UP000515146"/>
    </source>
</evidence>
<dbReference type="KEGG" id="dpte:113791046"/>
<proteinExistence type="inferred from homology"/>
<dbReference type="PANTHER" id="PTHR20996:SF1">
    <property type="entry name" value="NUCLEAR ENVELOPE PHOSPHATASE-REGULATORY SUBUNIT 1"/>
    <property type="match status" value="1"/>
</dbReference>
<keyword evidence="5 12" id="KW-0812">Transmembrane</keyword>
<protein>
    <recommendedName>
        <fullName evidence="10">Transmembrane protein 188</fullName>
    </recommendedName>
</protein>
<dbReference type="OrthoDB" id="5786980at2759"/>
<feature type="transmembrane region" description="Helical" evidence="12">
    <location>
        <begin position="71"/>
        <end position="92"/>
    </location>
</feature>
<evidence type="ECO:0000256" key="7">
    <source>
        <dbReference type="ARBA" id="ARBA00023098"/>
    </source>
</evidence>
<dbReference type="RefSeq" id="XP_027196567.1">
    <property type="nucleotide sequence ID" value="XM_027340766.1"/>
</dbReference>
<evidence type="ECO:0000256" key="10">
    <source>
        <dbReference type="ARBA" id="ARBA00030458"/>
    </source>
</evidence>
<evidence type="ECO:0000256" key="11">
    <source>
        <dbReference type="SAM" id="MobiDB-lite"/>
    </source>
</evidence>
<comment type="subcellular location">
    <subcellularLocation>
        <location evidence="2">Cytoplasm</location>
    </subcellularLocation>
    <subcellularLocation>
        <location evidence="1">Nucleus membrane</location>
        <topology evidence="1">Multi-pass membrane protein</topology>
    </subcellularLocation>
</comment>
<dbReference type="InParanoid" id="A0A6P6XT00"/>
<evidence type="ECO:0000256" key="2">
    <source>
        <dbReference type="ARBA" id="ARBA00004496"/>
    </source>
</evidence>
<keyword evidence="13" id="KW-1185">Reference proteome</keyword>
<organism evidence="13 14">
    <name type="scientific">Dermatophagoides pteronyssinus</name>
    <name type="common">European house dust mite</name>
    <dbReference type="NCBI Taxonomy" id="6956"/>
    <lineage>
        <taxon>Eukaryota</taxon>
        <taxon>Metazoa</taxon>
        <taxon>Ecdysozoa</taxon>
        <taxon>Arthropoda</taxon>
        <taxon>Chelicerata</taxon>
        <taxon>Arachnida</taxon>
        <taxon>Acari</taxon>
        <taxon>Acariformes</taxon>
        <taxon>Sarcoptiformes</taxon>
        <taxon>Astigmata</taxon>
        <taxon>Psoroptidia</taxon>
        <taxon>Analgoidea</taxon>
        <taxon>Pyroglyphidae</taxon>
        <taxon>Dermatophagoidinae</taxon>
        <taxon>Dermatophagoides</taxon>
    </lineage>
</organism>
<accession>A0A6P6XT00</accession>
<keyword evidence="9" id="KW-0539">Nucleus</keyword>
<dbReference type="FunCoup" id="A0A6P6XT00">
    <property type="interactions" value="603"/>
</dbReference>
<evidence type="ECO:0000256" key="9">
    <source>
        <dbReference type="ARBA" id="ARBA00023242"/>
    </source>
</evidence>
<feature type="region of interest" description="Disordered" evidence="11">
    <location>
        <begin position="146"/>
        <end position="185"/>
    </location>
</feature>
<dbReference type="Proteomes" id="UP000515146">
    <property type="component" value="Unplaced"/>
</dbReference>
<gene>
    <name evidence="14" type="primary">LOC113791046</name>
</gene>
<evidence type="ECO:0000256" key="6">
    <source>
        <dbReference type="ARBA" id="ARBA00022989"/>
    </source>
</evidence>
<evidence type="ECO:0000256" key="8">
    <source>
        <dbReference type="ARBA" id="ARBA00023136"/>
    </source>
</evidence>
<reference evidence="14" key="1">
    <citation type="submission" date="2025-08" db="UniProtKB">
        <authorList>
            <consortium name="RefSeq"/>
        </authorList>
    </citation>
    <scope>IDENTIFICATION</scope>
    <source>
        <strain evidence="14">Airmid</strain>
    </source>
</reference>
<feature type="transmembrane region" description="Helical" evidence="12">
    <location>
        <begin position="32"/>
        <end position="51"/>
    </location>
</feature>
<evidence type="ECO:0000256" key="12">
    <source>
        <dbReference type="SAM" id="Phobius"/>
    </source>
</evidence>
<dbReference type="Pfam" id="PF09771">
    <property type="entry name" value="Tmemb_18A"/>
    <property type="match status" value="1"/>
</dbReference>
<keyword evidence="7" id="KW-0443">Lipid metabolism</keyword>
<comment type="similarity">
    <text evidence="3">Belongs to the CNEP1R1 family.</text>
</comment>
<keyword evidence="8 12" id="KW-0472">Membrane</keyword>
<dbReference type="PANTHER" id="PTHR20996">
    <property type="entry name" value="NUCLEAR ENVELOPE PHOSPHATASE-REGULATORY SUBUNIT 1"/>
    <property type="match status" value="1"/>
</dbReference>
<dbReference type="OMA" id="NHPFFAI"/>
<evidence type="ECO:0000256" key="3">
    <source>
        <dbReference type="ARBA" id="ARBA00010998"/>
    </source>
</evidence>
<evidence type="ECO:0000313" key="14">
    <source>
        <dbReference type="RefSeq" id="XP_027196567.1"/>
    </source>
</evidence>
<dbReference type="GO" id="GO:0071595">
    <property type="term" value="C:Nem1-Spo7 phosphatase complex"/>
    <property type="evidence" value="ECO:0007669"/>
    <property type="project" value="InterPro"/>
</dbReference>
<dbReference type="AlphaFoldDB" id="A0A6P6XT00"/>
<name>A0A6P6XT00_DERPT</name>
<sequence length="185" mass="21891">MSLEQIICDDLHAFENRLMEIIHNYEPQTKRWRWILAISIIITLITAIQWLLDIETLESSFWQSLYNHRLFTINCLILIILFLCFGIHQRVIQQNIIAQRIRDVIGQFNMDCTDQGRLILMPKPFTFYNDNFRQYFNHNNNNNNFYNHNYSPQQQQQQQSSSLLSNSPVTQVSPPSSSSSYPNGF</sequence>
<dbReference type="GO" id="GO:0005737">
    <property type="term" value="C:cytoplasm"/>
    <property type="evidence" value="ECO:0007669"/>
    <property type="project" value="UniProtKB-SubCell"/>
</dbReference>
<keyword evidence="6 12" id="KW-1133">Transmembrane helix</keyword>
<dbReference type="GO" id="GO:0006629">
    <property type="term" value="P:lipid metabolic process"/>
    <property type="evidence" value="ECO:0007669"/>
    <property type="project" value="UniProtKB-KW"/>
</dbReference>
<evidence type="ECO:0000256" key="4">
    <source>
        <dbReference type="ARBA" id="ARBA00022490"/>
    </source>
</evidence>
<evidence type="ECO:0000256" key="1">
    <source>
        <dbReference type="ARBA" id="ARBA00004232"/>
    </source>
</evidence>
<evidence type="ECO:0000256" key="5">
    <source>
        <dbReference type="ARBA" id="ARBA00022692"/>
    </source>
</evidence>
<keyword evidence="4" id="KW-0963">Cytoplasm</keyword>
<dbReference type="InterPro" id="IPR019168">
    <property type="entry name" value="NEP1-R1"/>
</dbReference>